<dbReference type="Proteomes" id="UP000015101">
    <property type="component" value="Unassembled WGS sequence"/>
</dbReference>
<dbReference type="InterPro" id="IPR036396">
    <property type="entry name" value="Cyt_P450_sf"/>
</dbReference>
<accession>T1G468</accession>
<dbReference type="OrthoDB" id="1844152at2759"/>
<gene>
    <name evidence="6" type="primary">20215866</name>
    <name evidence="5" type="ORF">HELRODRAFT_80892</name>
</gene>
<reference evidence="7" key="1">
    <citation type="submission" date="2012-12" db="EMBL/GenBank/DDBJ databases">
        <authorList>
            <person name="Hellsten U."/>
            <person name="Grimwood J."/>
            <person name="Chapman J.A."/>
            <person name="Shapiro H."/>
            <person name="Aerts A."/>
            <person name="Otillar R.P."/>
            <person name="Terry A.Y."/>
            <person name="Boore J.L."/>
            <person name="Simakov O."/>
            <person name="Marletaz F."/>
            <person name="Cho S.-J."/>
            <person name="Edsinger-Gonzales E."/>
            <person name="Havlak P."/>
            <person name="Kuo D.-H."/>
            <person name="Larsson T."/>
            <person name="Lv J."/>
            <person name="Arendt D."/>
            <person name="Savage R."/>
            <person name="Osoegawa K."/>
            <person name="de Jong P."/>
            <person name="Lindberg D.R."/>
            <person name="Seaver E.C."/>
            <person name="Weisblat D.A."/>
            <person name="Putnam N.H."/>
            <person name="Grigoriev I.V."/>
            <person name="Rokhsar D.S."/>
        </authorList>
    </citation>
    <scope>NUCLEOTIDE SEQUENCE</scope>
</reference>
<dbReference type="STRING" id="6412.T1G468"/>
<dbReference type="CTD" id="20215866"/>
<dbReference type="eggNOG" id="KOG0156">
    <property type="taxonomic scope" value="Eukaryota"/>
</dbReference>
<dbReference type="PRINTS" id="PR00463">
    <property type="entry name" value="EP450I"/>
</dbReference>
<dbReference type="GO" id="GO:0006082">
    <property type="term" value="P:organic acid metabolic process"/>
    <property type="evidence" value="ECO:0000318"/>
    <property type="project" value="GO_Central"/>
</dbReference>
<evidence type="ECO:0000313" key="7">
    <source>
        <dbReference type="Proteomes" id="UP000015101"/>
    </source>
</evidence>
<dbReference type="InParanoid" id="T1G468"/>
<keyword evidence="3 4" id="KW-0408">Iron</keyword>
<dbReference type="EMBL" id="AMQM01004796">
    <property type="status" value="NOT_ANNOTATED_CDS"/>
    <property type="molecule type" value="Genomic_DNA"/>
</dbReference>
<dbReference type="GeneID" id="20215866"/>
<dbReference type="KEGG" id="hro:HELRODRAFT_80892"/>
<name>T1G468_HELRO</name>
<dbReference type="GO" id="GO:0020037">
    <property type="term" value="F:heme binding"/>
    <property type="evidence" value="ECO:0000318"/>
    <property type="project" value="GO_Central"/>
</dbReference>
<dbReference type="InterPro" id="IPR002401">
    <property type="entry name" value="Cyt_P450_E_grp-I"/>
</dbReference>
<organism evidence="6 7">
    <name type="scientific">Helobdella robusta</name>
    <name type="common">Californian leech</name>
    <dbReference type="NCBI Taxonomy" id="6412"/>
    <lineage>
        <taxon>Eukaryota</taxon>
        <taxon>Metazoa</taxon>
        <taxon>Spiralia</taxon>
        <taxon>Lophotrochozoa</taxon>
        <taxon>Annelida</taxon>
        <taxon>Clitellata</taxon>
        <taxon>Hirudinea</taxon>
        <taxon>Rhynchobdellida</taxon>
        <taxon>Glossiphoniidae</taxon>
        <taxon>Helobdella</taxon>
    </lineage>
</organism>
<keyword evidence="2 4" id="KW-0479">Metal-binding</keyword>
<sequence length="408" mass="47572">RYVVVLNGRKTIHEALVKHSLNFSSRPLLYLDGIVNPNRILKYPYDDHFKTHHKISLNILKHFGFRQGIMESRIKIEVEDLVERIKNKNGQAFNPSFEITAAVSNVICSIIFGKGWSKDDPEFHKGLKILHSMISGSDDVLIINFFPVFRYLNYYKKFVNHEKELFNNWDCYIEKVIYRVLNNKKFENFCTMYLEETNNSNKDIFEKDQFTNTIRDLFIAGTETTATTLLWLILIMANNPDVQKKVQEEMDRVVGSKRLSSLEDKPNLPITEAFILELMRFKTLVPLALPHWTIKETVIDGLLIPKNVMVLPNIYSAHMSPTDWEEPEKFKIERFLNEDETQVIKRDAIIPFFLGGKRACLGEILAKQEIFLFAVTLLQKFKMLPKEDEVRGITTSPSPFEARLVYRD</sequence>
<dbReference type="EMBL" id="KB096676">
    <property type="protein sequence ID" value="ESO03136.1"/>
    <property type="molecule type" value="Genomic_DNA"/>
</dbReference>
<evidence type="ECO:0000256" key="4">
    <source>
        <dbReference type="PIRSR" id="PIRSR602401-1"/>
    </source>
</evidence>
<dbReference type="PANTHER" id="PTHR24300:SF403">
    <property type="entry name" value="CYTOCHROME P450 306A1"/>
    <property type="match status" value="1"/>
</dbReference>
<comment type="similarity">
    <text evidence="1">Belongs to the cytochrome P450 family.</text>
</comment>
<dbReference type="GO" id="GO:0008395">
    <property type="term" value="F:steroid hydroxylase activity"/>
    <property type="evidence" value="ECO:0000318"/>
    <property type="project" value="GO_Central"/>
</dbReference>
<dbReference type="Gene3D" id="1.10.630.10">
    <property type="entry name" value="Cytochrome P450"/>
    <property type="match status" value="1"/>
</dbReference>
<comment type="cofactor">
    <cofactor evidence="4">
        <name>heme</name>
        <dbReference type="ChEBI" id="CHEBI:30413"/>
    </cofactor>
</comment>
<dbReference type="PANTHER" id="PTHR24300">
    <property type="entry name" value="CYTOCHROME P450 508A4-RELATED"/>
    <property type="match status" value="1"/>
</dbReference>
<evidence type="ECO:0008006" key="8">
    <source>
        <dbReference type="Google" id="ProtNLM"/>
    </source>
</evidence>
<dbReference type="InterPro" id="IPR050182">
    <property type="entry name" value="Cytochrome_P450_fam2"/>
</dbReference>
<evidence type="ECO:0000256" key="2">
    <source>
        <dbReference type="ARBA" id="ARBA00022723"/>
    </source>
</evidence>
<dbReference type="SUPFAM" id="SSF48264">
    <property type="entry name" value="Cytochrome P450"/>
    <property type="match status" value="1"/>
</dbReference>
<dbReference type="RefSeq" id="XP_009018829.1">
    <property type="nucleotide sequence ID" value="XM_009020581.1"/>
</dbReference>
<dbReference type="FunCoup" id="T1G468">
    <property type="interactions" value="122"/>
</dbReference>
<evidence type="ECO:0000256" key="1">
    <source>
        <dbReference type="ARBA" id="ARBA00010617"/>
    </source>
</evidence>
<dbReference type="Pfam" id="PF00067">
    <property type="entry name" value="p450"/>
    <property type="match status" value="1"/>
</dbReference>
<keyword evidence="7" id="KW-1185">Reference proteome</keyword>
<dbReference type="GO" id="GO:0016712">
    <property type="term" value="F:oxidoreductase activity, acting on paired donors, with incorporation or reduction of molecular oxygen, reduced flavin or flavoprotein as one donor, and incorporation of one atom of oxygen"/>
    <property type="evidence" value="ECO:0000318"/>
    <property type="project" value="GO_Central"/>
</dbReference>
<dbReference type="GO" id="GO:0005737">
    <property type="term" value="C:cytoplasm"/>
    <property type="evidence" value="ECO:0000318"/>
    <property type="project" value="GO_Central"/>
</dbReference>
<evidence type="ECO:0000313" key="6">
    <source>
        <dbReference type="EnsemblMetazoa" id="HelroP80892"/>
    </source>
</evidence>
<dbReference type="PRINTS" id="PR00385">
    <property type="entry name" value="P450"/>
</dbReference>
<evidence type="ECO:0000256" key="3">
    <source>
        <dbReference type="ARBA" id="ARBA00023004"/>
    </source>
</evidence>
<dbReference type="FunFam" id="1.10.630.10:FF:000101">
    <property type="entry name" value="Uncharacterized protein"/>
    <property type="match status" value="1"/>
</dbReference>
<reference evidence="6" key="3">
    <citation type="submission" date="2015-06" db="UniProtKB">
        <authorList>
            <consortium name="EnsemblMetazoa"/>
        </authorList>
    </citation>
    <scope>IDENTIFICATION</scope>
</reference>
<dbReference type="GO" id="GO:0008202">
    <property type="term" value="P:steroid metabolic process"/>
    <property type="evidence" value="ECO:0000318"/>
    <property type="project" value="GO_Central"/>
</dbReference>
<reference evidence="5 7" key="2">
    <citation type="journal article" date="2013" name="Nature">
        <title>Insights into bilaterian evolution from three spiralian genomes.</title>
        <authorList>
            <person name="Simakov O."/>
            <person name="Marletaz F."/>
            <person name="Cho S.J."/>
            <person name="Edsinger-Gonzales E."/>
            <person name="Havlak P."/>
            <person name="Hellsten U."/>
            <person name="Kuo D.H."/>
            <person name="Larsson T."/>
            <person name="Lv J."/>
            <person name="Arendt D."/>
            <person name="Savage R."/>
            <person name="Osoegawa K."/>
            <person name="de Jong P."/>
            <person name="Grimwood J."/>
            <person name="Chapman J.A."/>
            <person name="Shapiro H."/>
            <person name="Aerts A."/>
            <person name="Otillar R.P."/>
            <person name="Terry A.Y."/>
            <person name="Boore J.L."/>
            <person name="Grigoriev I.V."/>
            <person name="Lindberg D.R."/>
            <person name="Seaver E.C."/>
            <person name="Weisblat D.A."/>
            <person name="Putnam N.H."/>
            <person name="Rokhsar D.S."/>
        </authorList>
    </citation>
    <scope>NUCLEOTIDE SEQUENCE</scope>
</reference>
<dbReference type="InterPro" id="IPR001128">
    <property type="entry name" value="Cyt_P450"/>
</dbReference>
<dbReference type="EnsemblMetazoa" id="HelroT80892">
    <property type="protein sequence ID" value="HelroP80892"/>
    <property type="gene ID" value="HelroG80892"/>
</dbReference>
<evidence type="ECO:0000313" key="5">
    <source>
        <dbReference type="EMBL" id="ESO03136.1"/>
    </source>
</evidence>
<protein>
    <recommendedName>
        <fullName evidence="8">Cytochrome P450</fullName>
    </recommendedName>
</protein>
<dbReference type="AlphaFoldDB" id="T1G468"/>
<dbReference type="HOGENOM" id="CLU_001570_22_0_1"/>
<dbReference type="GO" id="GO:0006805">
    <property type="term" value="P:xenobiotic metabolic process"/>
    <property type="evidence" value="ECO:0000318"/>
    <property type="project" value="GO_Central"/>
</dbReference>
<proteinExistence type="inferred from homology"/>
<dbReference type="GO" id="GO:0005506">
    <property type="term" value="F:iron ion binding"/>
    <property type="evidence" value="ECO:0007669"/>
    <property type="project" value="InterPro"/>
</dbReference>
<feature type="binding site" description="axial binding residue" evidence="4">
    <location>
        <position position="360"/>
    </location>
    <ligand>
        <name>heme</name>
        <dbReference type="ChEBI" id="CHEBI:30413"/>
    </ligand>
    <ligandPart>
        <name>Fe</name>
        <dbReference type="ChEBI" id="CHEBI:18248"/>
    </ligandPart>
</feature>
<keyword evidence="4" id="KW-0349">Heme</keyword>